<gene>
    <name evidence="1" type="ORF">AMJ44_15360</name>
</gene>
<sequence length="104" mass="11766">MPKCKITVLKRTINQDLIDEYLDEDTSKNLGLCERFVDGQQFIVEGYSAEAPQGFCAWAWADIRRDIFSVAAGADMPGMKQRGSVITGCTDWFRPVIFKVERIS</sequence>
<dbReference type="EMBL" id="LIZX01000261">
    <property type="protein sequence ID" value="KPJ62660.1"/>
    <property type="molecule type" value="Genomic_DNA"/>
</dbReference>
<reference evidence="1 2" key="1">
    <citation type="journal article" date="2015" name="Microbiome">
        <title>Genomic resolution of linkages in carbon, nitrogen, and sulfur cycling among widespread estuary sediment bacteria.</title>
        <authorList>
            <person name="Baker B.J."/>
            <person name="Lazar C.S."/>
            <person name="Teske A.P."/>
            <person name="Dick G.J."/>
        </authorList>
    </citation>
    <scope>NUCLEOTIDE SEQUENCE [LARGE SCALE GENOMIC DNA]</scope>
    <source>
        <strain evidence="1">DG_54_3</strain>
    </source>
</reference>
<dbReference type="Proteomes" id="UP000051861">
    <property type="component" value="Unassembled WGS sequence"/>
</dbReference>
<accession>A0A0S7XJV9</accession>
<dbReference type="NCBIfam" id="TIGR04076">
    <property type="entry name" value="TIGR04076 family protein"/>
    <property type="match status" value="1"/>
</dbReference>
<dbReference type="AlphaFoldDB" id="A0A0S7XJV9"/>
<proteinExistence type="predicted"/>
<evidence type="ECO:0008006" key="3">
    <source>
        <dbReference type="Google" id="ProtNLM"/>
    </source>
</evidence>
<protein>
    <recommendedName>
        <fullName evidence="3">TIGR04076 family protein</fullName>
    </recommendedName>
</protein>
<comment type="caution">
    <text evidence="1">The sequence shown here is derived from an EMBL/GenBank/DDBJ whole genome shotgun (WGS) entry which is preliminary data.</text>
</comment>
<evidence type="ECO:0000313" key="1">
    <source>
        <dbReference type="EMBL" id="KPJ62660.1"/>
    </source>
</evidence>
<dbReference type="InterPro" id="IPR023811">
    <property type="entry name" value="CHP04076"/>
</dbReference>
<name>A0A0S7XJV9_UNCSA</name>
<organism evidence="1 2">
    <name type="scientific">candidate division WOR-1 bacterium DG_54_3</name>
    <dbReference type="NCBI Taxonomy" id="1703775"/>
    <lineage>
        <taxon>Bacteria</taxon>
        <taxon>Bacillati</taxon>
        <taxon>Saganbacteria</taxon>
    </lineage>
</organism>
<evidence type="ECO:0000313" key="2">
    <source>
        <dbReference type="Proteomes" id="UP000051861"/>
    </source>
</evidence>